<dbReference type="GO" id="GO:0008270">
    <property type="term" value="F:zinc ion binding"/>
    <property type="evidence" value="ECO:0007669"/>
    <property type="project" value="UniProtKB-KW"/>
</dbReference>
<dbReference type="PROSITE" id="PS50089">
    <property type="entry name" value="ZF_RING_2"/>
    <property type="match status" value="1"/>
</dbReference>
<accession>A0ABD3S8T5</accession>
<keyword evidence="5" id="KW-0472">Membrane</keyword>
<evidence type="ECO:0000256" key="3">
    <source>
        <dbReference type="ARBA" id="ARBA00022833"/>
    </source>
</evidence>
<evidence type="ECO:0000256" key="2">
    <source>
        <dbReference type="ARBA" id="ARBA00022771"/>
    </source>
</evidence>
<evidence type="ECO:0000256" key="4">
    <source>
        <dbReference type="PROSITE-ProRule" id="PRU00175"/>
    </source>
</evidence>
<dbReference type="Pfam" id="PF13639">
    <property type="entry name" value="zf-RING_2"/>
    <property type="match status" value="1"/>
</dbReference>
<dbReference type="InterPro" id="IPR001841">
    <property type="entry name" value="Znf_RING"/>
</dbReference>
<evidence type="ECO:0000259" key="6">
    <source>
        <dbReference type="PROSITE" id="PS50089"/>
    </source>
</evidence>
<evidence type="ECO:0000256" key="5">
    <source>
        <dbReference type="SAM" id="Phobius"/>
    </source>
</evidence>
<dbReference type="PANTHER" id="PTHR45969:SF9">
    <property type="entry name" value="RING-TYPE DOMAIN-CONTAINING PROTEIN"/>
    <property type="match status" value="1"/>
</dbReference>
<evidence type="ECO:0000313" key="8">
    <source>
        <dbReference type="Proteomes" id="UP001634393"/>
    </source>
</evidence>
<sequence>MICLYAESHLCTFTLIIYNFIVIPFLQITQSILRFFTYLFNPHQLPENHDHFQETQCEINLPVSRFQDLDSSNKGSIDDEEEMCSICLMEFQNEDLVNKLPKCGHLFHMECMEKWLDRCQFTCPLCRSLVLDVHSSPCKNWASDFCVLPHAIDS</sequence>
<evidence type="ECO:0000313" key="7">
    <source>
        <dbReference type="EMBL" id="KAL3820738.1"/>
    </source>
</evidence>
<dbReference type="PANTHER" id="PTHR45969">
    <property type="entry name" value="RING ZINC FINGER PROTEIN-RELATED"/>
    <property type="match status" value="1"/>
</dbReference>
<feature type="transmembrane region" description="Helical" evidence="5">
    <location>
        <begin position="6"/>
        <end position="26"/>
    </location>
</feature>
<comment type="caution">
    <text evidence="7">The sequence shown here is derived from an EMBL/GenBank/DDBJ whole genome shotgun (WGS) entry which is preliminary data.</text>
</comment>
<dbReference type="Proteomes" id="UP001634393">
    <property type="component" value="Unassembled WGS sequence"/>
</dbReference>
<dbReference type="SUPFAM" id="SSF57850">
    <property type="entry name" value="RING/U-box"/>
    <property type="match status" value="1"/>
</dbReference>
<feature type="domain" description="RING-type" evidence="6">
    <location>
        <begin position="84"/>
        <end position="127"/>
    </location>
</feature>
<evidence type="ECO:0000256" key="1">
    <source>
        <dbReference type="ARBA" id="ARBA00022723"/>
    </source>
</evidence>
<gene>
    <name evidence="7" type="ORF">ACJIZ3_006643</name>
</gene>
<keyword evidence="5" id="KW-0812">Transmembrane</keyword>
<name>A0ABD3S8T5_9LAMI</name>
<dbReference type="InterPro" id="IPR013083">
    <property type="entry name" value="Znf_RING/FYVE/PHD"/>
</dbReference>
<proteinExistence type="predicted"/>
<reference evidence="7 8" key="1">
    <citation type="submission" date="2024-12" db="EMBL/GenBank/DDBJ databases">
        <title>The unique morphological basis and parallel evolutionary history of personate flowers in Penstemon.</title>
        <authorList>
            <person name="Depatie T.H."/>
            <person name="Wessinger C.A."/>
        </authorList>
    </citation>
    <scope>NUCLEOTIDE SEQUENCE [LARGE SCALE GENOMIC DNA]</scope>
    <source>
        <strain evidence="7">WTNN_2</strain>
        <tissue evidence="7">Leaf</tissue>
    </source>
</reference>
<keyword evidence="1" id="KW-0479">Metal-binding</keyword>
<keyword evidence="2 4" id="KW-0863">Zinc-finger</keyword>
<dbReference type="Gene3D" id="3.30.40.10">
    <property type="entry name" value="Zinc/RING finger domain, C3HC4 (zinc finger)"/>
    <property type="match status" value="1"/>
</dbReference>
<dbReference type="EMBL" id="JBJXBP010000007">
    <property type="protein sequence ID" value="KAL3820738.1"/>
    <property type="molecule type" value="Genomic_DNA"/>
</dbReference>
<protein>
    <recommendedName>
        <fullName evidence="6">RING-type domain-containing protein</fullName>
    </recommendedName>
</protein>
<dbReference type="AlphaFoldDB" id="A0ABD3S8T5"/>
<keyword evidence="8" id="KW-1185">Reference proteome</keyword>
<keyword evidence="3" id="KW-0862">Zinc</keyword>
<organism evidence="7 8">
    <name type="scientific">Penstemon smallii</name>
    <dbReference type="NCBI Taxonomy" id="265156"/>
    <lineage>
        <taxon>Eukaryota</taxon>
        <taxon>Viridiplantae</taxon>
        <taxon>Streptophyta</taxon>
        <taxon>Embryophyta</taxon>
        <taxon>Tracheophyta</taxon>
        <taxon>Spermatophyta</taxon>
        <taxon>Magnoliopsida</taxon>
        <taxon>eudicotyledons</taxon>
        <taxon>Gunneridae</taxon>
        <taxon>Pentapetalae</taxon>
        <taxon>asterids</taxon>
        <taxon>lamiids</taxon>
        <taxon>Lamiales</taxon>
        <taxon>Plantaginaceae</taxon>
        <taxon>Cheloneae</taxon>
        <taxon>Penstemon</taxon>
    </lineage>
</organism>
<keyword evidence="5" id="KW-1133">Transmembrane helix</keyword>
<dbReference type="SMART" id="SM00184">
    <property type="entry name" value="RING"/>
    <property type="match status" value="1"/>
</dbReference>